<organism evidence="2">
    <name type="scientific">Murine herpesvirus</name>
    <dbReference type="NCBI Taxonomy" id="1431748"/>
    <lineage>
        <taxon>Viruses</taxon>
        <taxon>Duplodnaviria</taxon>
        <taxon>Heunggongvirae</taxon>
        <taxon>Peploviricota</taxon>
        <taxon>Herviviricetes</taxon>
        <taxon>Herpesvirales</taxon>
        <taxon>Orthoherpesviridae</taxon>
        <taxon>Betaherpesvirinae</taxon>
        <taxon>Muromegalovirus</taxon>
    </lineage>
</organism>
<evidence type="ECO:0000313" key="2">
    <source>
        <dbReference type="EMBL" id="QJQ80217.1"/>
    </source>
</evidence>
<sequence length="254" mass="28982">MPEEIELRSLGRNSSGEVVLNGPYHCSENSRCPDCEKFSYLAYSFLIFLTVLLFSVYLLFVCPFEIKHLYGTWQSGDSILAGEVGPILNRTVTSKSCWRGPRCEMFIPNIPIILPNDTIYPNFTNYNGSYADYRTTLQEIIHTILYDQCNVTVLLHTSFGKTYGMDDVFFKTVMYKLITSFLMEGSTMCDLKTAARDVYVLHSLSHLHDVGKGCKLRLDNIYDESSGSHYSRECVKQFDCMLCIYPKSISVSFN</sequence>
<keyword evidence="1" id="KW-0472">Membrane</keyword>
<dbReference type="InterPro" id="IPR057861">
    <property type="entry name" value="BDLF2/ORF27-like"/>
</dbReference>
<keyword evidence="1" id="KW-0812">Transmembrane</keyword>
<evidence type="ECO:0000256" key="1">
    <source>
        <dbReference type="SAM" id="Phobius"/>
    </source>
</evidence>
<protein>
    <submittedName>
        <fullName evidence="2">Uncharacterized protein</fullName>
    </submittedName>
</protein>
<name>A0A6M4EG39_9BETA</name>
<keyword evidence="1" id="KW-1133">Transmembrane helix</keyword>
<gene>
    <name evidence="2" type="primary">GAMMAHV.ORF27</name>
</gene>
<feature type="transmembrane region" description="Helical" evidence="1">
    <location>
        <begin position="40"/>
        <end position="60"/>
    </location>
</feature>
<evidence type="ECO:0000313" key="3">
    <source>
        <dbReference type="EMBL" id="QJQ80289.1"/>
    </source>
</evidence>
<proteinExistence type="predicted"/>
<reference evidence="2" key="1">
    <citation type="submission" date="2020-01" db="EMBL/GenBank/DDBJ databases">
        <authorList>
            <person name="Rezuchova I."/>
            <person name="Hyblova M."/>
            <person name="Kudelova M."/>
            <person name="Bohmer M."/>
            <person name="Budis J."/>
            <person name="Szemes T."/>
        </authorList>
    </citation>
    <scope>NUCLEOTIDE SEQUENCE</scope>
    <source>
        <strain evidence="3">4556</strain>
        <strain evidence="2">72</strain>
    </source>
</reference>
<dbReference type="Pfam" id="PF25730">
    <property type="entry name" value="Herpes_BDLF2"/>
    <property type="match status" value="1"/>
</dbReference>
<dbReference type="EMBL" id="MN913974">
    <property type="protein sequence ID" value="QJQ80289.1"/>
    <property type="molecule type" value="Genomic_DNA"/>
</dbReference>
<dbReference type="EMBL" id="MN913973">
    <property type="protein sequence ID" value="QJQ80217.1"/>
    <property type="molecule type" value="Genomic_DNA"/>
</dbReference>
<accession>A0A6M4EG39</accession>